<evidence type="ECO:0000313" key="2">
    <source>
        <dbReference type="Proteomes" id="UP000323621"/>
    </source>
</evidence>
<name>A0ABY3MBR8_9FLAO</name>
<evidence type="ECO:0000313" key="1">
    <source>
        <dbReference type="EMBL" id="TYC14756.1"/>
    </source>
</evidence>
<reference evidence="1 2" key="1">
    <citation type="submission" date="2019-08" db="EMBL/GenBank/DDBJ databases">
        <title>Genomes of Antarctic Bizionia species.</title>
        <authorList>
            <person name="Bowman J.P."/>
        </authorList>
    </citation>
    <scope>NUCLEOTIDE SEQUENCE [LARGE SCALE GENOMIC DNA]</scope>
    <source>
        <strain evidence="1 2">IC164</strain>
    </source>
</reference>
<sequence length="119" mass="13174">MKAITFLILIGISSFSFEKDCSDAYSAADDTYSYAKKAFNADSWENSKTYLKKAMSSADDAMSYSSDCECDDAYYAADDSYSYAKKGYNTNSWDDTKSFAKKAMSSADDAMSYANDCNN</sequence>
<protein>
    <submittedName>
        <fullName evidence="1">Uncharacterized protein</fullName>
    </submittedName>
</protein>
<keyword evidence="2" id="KW-1185">Reference proteome</keyword>
<gene>
    <name evidence="1" type="ORF">ES677_05090</name>
</gene>
<dbReference type="EMBL" id="VSKN01000005">
    <property type="protein sequence ID" value="TYC14756.1"/>
    <property type="molecule type" value="Genomic_DNA"/>
</dbReference>
<dbReference type="RefSeq" id="WP_148380623.1">
    <property type="nucleotide sequence ID" value="NZ_VSKN01000005.1"/>
</dbReference>
<accession>A0ABY3MBR8</accession>
<dbReference type="Proteomes" id="UP000323621">
    <property type="component" value="Unassembled WGS sequence"/>
</dbReference>
<comment type="caution">
    <text evidence="1">The sequence shown here is derived from an EMBL/GenBank/DDBJ whole genome shotgun (WGS) entry which is preliminary data.</text>
</comment>
<organism evidence="1 2">
    <name type="scientific">Bizionia gelidisalsuginis</name>
    <dbReference type="NCBI Taxonomy" id="291188"/>
    <lineage>
        <taxon>Bacteria</taxon>
        <taxon>Pseudomonadati</taxon>
        <taxon>Bacteroidota</taxon>
        <taxon>Flavobacteriia</taxon>
        <taxon>Flavobacteriales</taxon>
        <taxon>Flavobacteriaceae</taxon>
        <taxon>Bizionia</taxon>
    </lineage>
</organism>
<proteinExistence type="predicted"/>